<organism evidence="1 2">
    <name type="scientific">Paralcaligenes ureilyticus</name>
    <dbReference type="NCBI Taxonomy" id="627131"/>
    <lineage>
        <taxon>Bacteria</taxon>
        <taxon>Pseudomonadati</taxon>
        <taxon>Pseudomonadota</taxon>
        <taxon>Betaproteobacteria</taxon>
        <taxon>Burkholderiales</taxon>
        <taxon>Alcaligenaceae</taxon>
        <taxon>Paralcaligenes</taxon>
    </lineage>
</organism>
<dbReference type="InterPro" id="IPR016932">
    <property type="entry name" value="UCP029669"/>
</dbReference>
<dbReference type="Proteomes" id="UP000295525">
    <property type="component" value="Unassembled WGS sequence"/>
</dbReference>
<keyword evidence="2" id="KW-1185">Reference proteome</keyword>
<dbReference type="AlphaFoldDB" id="A0A4R3M9S2"/>
<evidence type="ECO:0000313" key="1">
    <source>
        <dbReference type="EMBL" id="TCT10190.1"/>
    </source>
</evidence>
<dbReference type="InterPro" id="IPR036086">
    <property type="entry name" value="ParB/Sulfiredoxin_sf"/>
</dbReference>
<dbReference type="RefSeq" id="WP_132579794.1">
    <property type="nucleotide sequence ID" value="NZ_SMAJ01000002.1"/>
</dbReference>
<gene>
    <name evidence="1" type="ORF">EDC26_102146</name>
</gene>
<proteinExistence type="predicted"/>
<dbReference type="SUPFAM" id="SSF110849">
    <property type="entry name" value="ParB/Sulfiredoxin"/>
    <property type="match status" value="1"/>
</dbReference>
<evidence type="ECO:0000313" key="2">
    <source>
        <dbReference type="Proteomes" id="UP000295525"/>
    </source>
</evidence>
<dbReference type="InterPro" id="IPR014956">
    <property type="entry name" value="ParBc_2"/>
</dbReference>
<accession>A0A4R3M9S2</accession>
<dbReference type="OrthoDB" id="323572at2"/>
<dbReference type="Gene3D" id="1.10.8.10">
    <property type="entry name" value="DNA helicase RuvA subunit, C-terminal domain"/>
    <property type="match status" value="1"/>
</dbReference>
<dbReference type="PIRSF" id="PIRSF029669">
    <property type="entry name" value="UCP029669"/>
    <property type="match status" value="1"/>
</dbReference>
<dbReference type="EMBL" id="SMAJ01000002">
    <property type="protein sequence ID" value="TCT10190.1"/>
    <property type="molecule type" value="Genomic_DNA"/>
</dbReference>
<protein>
    <recommendedName>
        <fullName evidence="3">Chromosome partitioning protein ParB</fullName>
    </recommendedName>
</protein>
<dbReference type="Gene3D" id="3.90.1530.10">
    <property type="entry name" value="Conserved hypothetical protein from pyrococcus furiosus pfu- 392566-001, ParB domain"/>
    <property type="match status" value="1"/>
</dbReference>
<dbReference type="CDD" id="cd16390">
    <property type="entry name" value="ParB_N_Srx_like"/>
    <property type="match status" value="1"/>
</dbReference>
<evidence type="ECO:0008006" key="3">
    <source>
        <dbReference type="Google" id="ProtNLM"/>
    </source>
</evidence>
<dbReference type="Pfam" id="PF08857">
    <property type="entry name" value="ParBc_2"/>
    <property type="match status" value="1"/>
</dbReference>
<comment type="caution">
    <text evidence="1">The sequence shown here is derived from an EMBL/GenBank/DDBJ whole genome shotgun (WGS) entry which is preliminary data.</text>
</comment>
<name>A0A4R3M9S2_9BURK</name>
<reference evidence="1 2" key="1">
    <citation type="submission" date="2019-03" db="EMBL/GenBank/DDBJ databases">
        <title>Genomic Encyclopedia of Type Strains, Phase IV (KMG-IV): sequencing the most valuable type-strain genomes for metagenomic binning, comparative biology and taxonomic classification.</title>
        <authorList>
            <person name="Goeker M."/>
        </authorList>
    </citation>
    <scope>NUCLEOTIDE SEQUENCE [LARGE SCALE GENOMIC DNA]</scope>
    <source>
        <strain evidence="1 2">DSM 24591</strain>
    </source>
</reference>
<sequence>MTRAQPQLIGAKLDALRPTQMTVGKIEVALKRKEWSKLGKKARIAAIASHWFPSVLGADGHYYIVDHHHFGLALLEEGVKTVSLMVLKDLSWLAPASFWLVMEHHQWVHPYDSTGMRRNFDVIPTHLDHMHDDPYRSLAGELRSAGGYAKDVTPYSEFLWADFFRTRITAERVEQHFSKALAAALKLAHSREARYLPGWSGINAAASAGRLRD</sequence>